<dbReference type="RefSeq" id="XP_040802587.1">
    <property type="nucleotide sequence ID" value="XM_040944382.1"/>
</dbReference>
<dbReference type="EMBL" id="KZ824636">
    <property type="protein sequence ID" value="RAK78577.1"/>
    <property type="molecule type" value="Genomic_DNA"/>
</dbReference>
<organism evidence="1 2">
    <name type="scientific">Aspergillus fijiensis CBS 313.89</name>
    <dbReference type="NCBI Taxonomy" id="1448319"/>
    <lineage>
        <taxon>Eukaryota</taxon>
        <taxon>Fungi</taxon>
        <taxon>Dikarya</taxon>
        <taxon>Ascomycota</taxon>
        <taxon>Pezizomycotina</taxon>
        <taxon>Eurotiomycetes</taxon>
        <taxon>Eurotiomycetidae</taxon>
        <taxon>Eurotiales</taxon>
        <taxon>Aspergillaceae</taxon>
        <taxon>Aspergillus</taxon>
    </lineage>
</organism>
<accession>A0A8G1RQW4</accession>
<reference evidence="1 2" key="1">
    <citation type="submission" date="2018-02" db="EMBL/GenBank/DDBJ databases">
        <title>The genomes of Aspergillus section Nigri reveals drivers in fungal speciation.</title>
        <authorList>
            <consortium name="DOE Joint Genome Institute"/>
            <person name="Vesth T.C."/>
            <person name="Nybo J."/>
            <person name="Theobald S."/>
            <person name="Brandl J."/>
            <person name="Frisvad J.C."/>
            <person name="Nielsen K.F."/>
            <person name="Lyhne E.K."/>
            <person name="Kogle M.E."/>
            <person name="Kuo A."/>
            <person name="Riley R."/>
            <person name="Clum A."/>
            <person name="Nolan M."/>
            <person name="Lipzen A."/>
            <person name="Salamov A."/>
            <person name="Henrissat B."/>
            <person name="Wiebenga A."/>
            <person name="De vries R.P."/>
            <person name="Grigoriev I.V."/>
            <person name="Mortensen U.H."/>
            <person name="Andersen M.R."/>
            <person name="Baker S.E."/>
        </authorList>
    </citation>
    <scope>NUCLEOTIDE SEQUENCE [LARGE SCALE GENOMIC DNA]</scope>
    <source>
        <strain evidence="1 2">CBS 313.89</strain>
    </source>
</reference>
<sequence length="103" mass="11848">MVRRGFKKRVRWHRQTNSSYPSRKNPFALPRHLVTVTVQSFISPLFPFPPTVDDPPRAIAEAGLWASFPGEERERAQRGCESSHHMRFMGLGNTTMIFHLSPT</sequence>
<dbReference type="VEuPathDB" id="FungiDB:BO72DRAFT_446788"/>
<keyword evidence="2" id="KW-1185">Reference proteome</keyword>
<evidence type="ECO:0000313" key="1">
    <source>
        <dbReference type="EMBL" id="RAK78577.1"/>
    </source>
</evidence>
<proteinExistence type="predicted"/>
<dbReference type="GeneID" id="63861715"/>
<gene>
    <name evidence="1" type="ORF">BO72DRAFT_446788</name>
</gene>
<name>A0A8G1RQW4_9EURO</name>
<dbReference type="Proteomes" id="UP000249789">
    <property type="component" value="Unassembled WGS sequence"/>
</dbReference>
<evidence type="ECO:0000313" key="2">
    <source>
        <dbReference type="Proteomes" id="UP000249789"/>
    </source>
</evidence>
<protein>
    <submittedName>
        <fullName evidence="1">Uncharacterized protein</fullName>
    </submittedName>
</protein>
<dbReference type="AlphaFoldDB" id="A0A8G1RQW4"/>